<protein>
    <submittedName>
        <fullName evidence="3">Uncharacterized protein</fullName>
    </submittedName>
</protein>
<evidence type="ECO:0000313" key="3">
    <source>
        <dbReference type="EMBL" id="GIL98137.1"/>
    </source>
</evidence>
<sequence length="1036" mass="103012">QQQQAATAPAASQSSPVAWGLADAARDLEMALRASVDAAAAAAEQAFEELRKQVAAPGSDDISLVEAAQVRLATLAAPVTAALVGGMAGLCQAAVAASLAEQETVAALRAQLLAGATAAAVGSPPPLRLSTAGMHLVAQLTMQLSAQADAAAAMTGTMAVAAPTPHAGPGSPPPAQHGTFAAAAPQLSAALRSLQWLVGALTRAAPAPIAASPHSVAAWAKASVRLRLQLGVMCTAWSAAAVAAAGHALLLCGQRHAAVALALEVMGREVDRVLDATKATLESLRANRSYDETVLADCMPAIATELTSHAATAVTSCFWLAAQMVLTPLVVQVHMAPPAAPPPPPDRNQVDPQHLPAGPPALIPPSGPQDPAAAGAPQSLSISNGSSSCNGSCYSSSLHVSSCISFTIVTTGSLRIGGPAPVPAAVAAQTIRPGEPSLAPLNQPLLTTWQPRRAVLYLDIARLNATAAAVAAAPGTDPQAASPPPAAMDTTALPHLPAALELLGWTLRHADEFYHPHFAAGPATEGDPALTAAGAAQPKAPSAAPSTASTPRASAIVQGGIGPSRRGSASMAGSVLPAEDAPPPPPPSGLLTALAADPLAALSEAKLAARMAEEADVAVLAGGRLADAGSMIKWLSQNGMLVLVATDLQQLPEAMAGVSGGPSGDDNGGAPARALARTLVGLLATHHLQAATVRTLTQPLAHGAVQPASAATPRLGTRSSASTPRTSFSGKPAPPMSPLSPASTAAAPTASAIATDTAAPLAAAVLQPLAVLTYLPDLALAKPALVVCNELARRVDLALQALEAAFAAAPPLAPHAAMLARHVSRQLAQQRLLLEGLLLAPELFRAKHPGTVPLPGSVAVAATAAAGSGSTLWQPWGRMGDIAAPLQLVGLASQASPSAPSRQSSLGRVRPSLPAMTPKGGSSRRTSMAGGTAATAVTPGIPPRPPAVHPAPPPPPPVPVATADAYSTESEDEEVGVRKLAPGPRAGTSVGLVGAVGYGGGALALLPDEPDADSDAASVASASTLGSLVSRGAIPR</sequence>
<name>A0A8J4DER6_9CHLO</name>
<feature type="non-terminal residue" evidence="3">
    <location>
        <position position="1036"/>
    </location>
</feature>
<gene>
    <name evidence="3" type="ORF">Vretimale_3550</name>
</gene>
<dbReference type="AlphaFoldDB" id="A0A8J4DER6"/>
<feature type="compositionally biased region" description="Low complexity" evidence="2">
    <location>
        <begin position="369"/>
        <end position="381"/>
    </location>
</feature>
<feature type="region of interest" description="Disordered" evidence="2">
    <location>
        <begin position="525"/>
        <end position="586"/>
    </location>
</feature>
<evidence type="ECO:0000256" key="2">
    <source>
        <dbReference type="SAM" id="MobiDB-lite"/>
    </source>
</evidence>
<feature type="compositionally biased region" description="Low complexity" evidence="2">
    <location>
        <begin position="894"/>
        <end position="905"/>
    </location>
</feature>
<feature type="compositionally biased region" description="Low complexity" evidence="2">
    <location>
        <begin position="929"/>
        <end position="939"/>
    </location>
</feature>
<feature type="compositionally biased region" description="Pro residues" evidence="2">
    <location>
        <begin position="940"/>
        <end position="954"/>
    </location>
</feature>
<feature type="region of interest" description="Disordered" evidence="2">
    <location>
        <begin position="1008"/>
        <end position="1036"/>
    </location>
</feature>
<keyword evidence="1" id="KW-0945">Host-virus interaction</keyword>
<proteinExistence type="predicted"/>
<feature type="region of interest" description="Disordered" evidence="2">
    <location>
        <begin position="894"/>
        <end position="954"/>
    </location>
</feature>
<evidence type="ECO:0000256" key="1">
    <source>
        <dbReference type="ARBA" id="ARBA00022581"/>
    </source>
</evidence>
<dbReference type="PANTHER" id="PTHR13037:SF24">
    <property type="entry name" value="POLYCOMB PROTEIN PCL-RELATED"/>
    <property type="match status" value="1"/>
</dbReference>
<dbReference type="EMBL" id="BNCQ01000005">
    <property type="protein sequence ID" value="GIL98137.1"/>
    <property type="molecule type" value="Genomic_DNA"/>
</dbReference>
<reference evidence="3" key="1">
    <citation type="journal article" date="2021" name="Proc. Natl. Acad. Sci. U.S.A.">
        <title>Three genomes in the algal genus Volvox reveal the fate of a haploid sex-determining region after a transition to homothallism.</title>
        <authorList>
            <person name="Yamamoto K."/>
            <person name="Hamaji T."/>
            <person name="Kawai-Toyooka H."/>
            <person name="Matsuzaki R."/>
            <person name="Takahashi F."/>
            <person name="Nishimura Y."/>
            <person name="Kawachi M."/>
            <person name="Noguchi H."/>
            <person name="Minakuchi Y."/>
            <person name="Umen J.G."/>
            <person name="Toyoda A."/>
            <person name="Nozaki H."/>
        </authorList>
    </citation>
    <scope>NUCLEOTIDE SEQUENCE</scope>
    <source>
        <strain evidence="3">NIES-3785</strain>
    </source>
</reference>
<accession>A0A8J4DER6</accession>
<feature type="compositionally biased region" description="Low complexity" evidence="2">
    <location>
        <begin position="528"/>
        <end position="555"/>
    </location>
</feature>
<feature type="region of interest" description="Disordered" evidence="2">
    <location>
        <begin position="337"/>
        <end position="381"/>
    </location>
</feature>
<feature type="compositionally biased region" description="Pro residues" evidence="2">
    <location>
        <begin position="357"/>
        <end position="368"/>
    </location>
</feature>
<feature type="compositionally biased region" description="Low complexity" evidence="2">
    <location>
        <begin position="1015"/>
        <end position="1025"/>
    </location>
</feature>
<feature type="compositionally biased region" description="Polar residues" evidence="2">
    <location>
        <begin position="717"/>
        <end position="729"/>
    </location>
</feature>
<feature type="region of interest" description="Disordered" evidence="2">
    <location>
        <begin position="703"/>
        <end position="744"/>
    </location>
</feature>
<evidence type="ECO:0000313" key="4">
    <source>
        <dbReference type="Proteomes" id="UP000722791"/>
    </source>
</evidence>
<dbReference type="Proteomes" id="UP000722791">
    <property type="component" value="Unassembled WGS sequence"/>
</dbReference>
<organism evidence="3 4">
    <name type="scientific">Volvox reticuliferus</name>
    <dbReference type="NCBI Taxonomy" id="1737510"/>
    <lineage>
        <taxon>Eukaryota</taxon>
        <taxon>Viridiplantae</taxon>
        <taxon>Chlorophyta</taxon>
        <taxon>core chlorophytes</taxon>
        <taxon>Chlorophyceae</taxon>
        <taxon>CS clade</taxon>
        <taxon>Chlamydomonadales</taxon>
        <taxon>Volvocaceae</taxon>
        <taxon>Volvox</taxon>
    </lineage>
</organism>
<comment type="caution">
    <text evidence="3">The sequence shown here is derived from an EMBL/GenBank/DDBJ whole genome shotgun (WGS) entry which is preliminary data.</text>
</comment>
<dbReference type="PANTHER" id="PTHR13037">
    <property type="entry name" value="FORMIN"/>
    <property type="match status" value="1"/>
</dbReference>